<proteinExistence type="predicted"/>
<organism evidence="2 3">
    <name type="scientific">Haloechinothrix salitolerans</name>
    <dbReference type="NCBI Taxonomy" id="926830"/>
    <lineage>
        <taxon>Bacteria</taxon>
        <taxon>Bacillati</taxon>
        <taxon>Actinomycetota</taxon>
        <taxon>Actinomycetes</taxon>
        <taxon>Pseudonocardiales</taxon>
        <taxon>Pseudonocardiaceae</taxon>
        <taxon>Haloechinothrix</taxon>
    </lineage>
</organism>
<dbReference type="SUPFAM" id="SSF51735">
    <property type="entry name" value="NAD(P)-binding Rossmann-fold domains"/>
    <property type="match status" value="1"/>
</dbReference>
<dbReference type="Gene3D" id="3.40.50.720">
    <property type="entry name" value="NAD(P)-binding Rossmann-like Domain"/>
    <property type="match status" value="1"/>
</dbReference>
<dbReference type="InterPro" id="IPR052515">
    <property type="entry name" value="Gfo/Idh/MocA_Oxidoreductase"/>
</dbReference>
<evidence type="ECO:0000313" key="2">
    <source>
        <dbReference type="EMBL" id="MFC6870568.1"/>
    </source>
</evidence>
<accession>A0ABW2C5Z9</accession>
<dbReference type="Pfam" id="PF01408">
    <property type="entry name" value="GFO_IDH_MocA"/>
    <property type="match status" value="1"/>
</dbReference>
<sequence>MTTQRPATVLVGTGGYGLRHLRSLLELHRHRAVELVGLVDIAVNDTAKQLVSSYVCSPTWHSHLGDALSAAPVDSVVIATPPHEHFDLASRAILAGAAVYLEKPPVTLLQDLDALADLPARRRVEVGFQESRATVEALERAWVATGREEIKRIVAHGALSRPDAYYRRGRWAGEWFLDGRAVLDGPLFNPLAHVVQAALLFAGRSERNWFPVMVEAECFRARRLRGDDTSAIRITARRGPQVLAVGTTATDVVVPPGVTVHTGSGAIHVANGGRRTVAFRHGIRVPVTPVASTPGALDATVTDPDGEADPMLSLESTRHFVLTTNAAVQAAGTPVEAPVAARFSTRNGQPVTEVAGLGRLVAACVRRGTLLSEADPAWGGATRRVGTTGYRGLAHPELATAPSALSARTGHGGVS</sequence>
<name>A0ABW2C5Z9_9PSEU</name>
<feature type="domain" description="Gfo/Idh/MocA-like oxidoreductase N-terminal" evidence="1">
    <location>
        <begin position="9"/>
        <end position="124"/>
    </location>
</feature>
<reference evidence="3" key="1">
    <citation type="journal article" date="2019" name="Int. J. Syst. Evol. Microbiol.">
        <title>The Global Catalogue of Microorganisms (GCM) 10K type strain sequencing project: providing services to taxonomists for standard genome sequencing and annotation.</title>
        <authorList>
            <consortium name="The Broad Institute Genomics Platform"/>
            <consortium name="The Broad Institute Genome Sequencing Center for Infectious Disease"/>
            <person name="Wu L."/>
            <person name="Ma J."/>
        </authorList>
    </citation>
    <scope>NUCLEOTIDE SEQUENCE [LARGE SCALE GENOMIC DNA]</scope>
    <source>
        <strain evidence="3">KCTC 32255</strain>
    </source>
</reference>
<dbReference type="PANTHER" id="PTHR43249">
    <property type="entry name" value="UDP-N-ACETYL-2-AMINO-2-DEOXY-D-GLUCURONATE OXIDASE"/>
    <property type="match status" value="1"/>
</dbReference>
<dbReference type="RefSeq" id="WP_345402331.1">
    <property type="nucleotide sequence ID" value="NZ_BAABLA010000110.1"/>
</dbReference>
<dbReference type="PANTHER" id="PTHR43249:SF1">
    <property type="entry name" value="D-GLUCOSIDE 3-DEHYDROGENASE"/>
    <property type="match status" value="1"/>
</dbReference>
<dbReference type="InterPro" id="IPR000683">
    <property type="entry name" value="Gfo/Idh/MocA-like_OxRdtase_N"/>
</dbReference>
<evidence type="ECO:0000313" key="3">
    <source>
        <dbReference type="Proteomes" id="UP001596337"/>
    </source>
</evidence>
<dbReference type="Proteomes" id="UP001596337">
    <property type="component" value="Unassembled WGS sequence"/>
</dbReference>
<dbReference type="Gene3D" id="3.30.360.10">
    <property type="entry name" value="Dihydrodipicolinate Reductase, domain 2"/>
    <property type="match status" value="1"/>
</dbReference>
<dbReference type="InterPro" id="IPR036291">
    <property type="entry name" value="NAD(P)-bd_dom_sf"/>
</dbReference>
<protein>
    <submittedName>
        <fullName evidence="2">Gfo/Idh/MocA family protein</fullName>
    </submittedName>
</protein>
<dbReference type="EMBL" id="JBHSXX010000001">
    <property type="protein sequence ID" value="MFC6870568.1"/>
    <property type="molecule type" value="Genomic_DNA"/>
</dbReference>
<keyword evidence="3" id="KW-1185">Reference proteome</keyword>
<evidence type="ECO:0000259" key="1">
    <source>
        <dbReference type="Pfam" id="PF01408"/>
    </source>
</evidence>
<gene>
    <name evidence="2" type="ORF">ACFQGD_25890</name>
</gene>
<comment type="caution">
    <text evidence="2">The sequence shown here is derived from an EMBL/GenBank/DDBJ whole genome shotgun (WGS) entry which is preliminary data.</text>
</comment>